<comment type="caution">
    <text evidence="1">The sequence shown here is derived from an EMBL/GenBank/DDBJ whole genome shotgun (WGS) entry which is preliminary data.</text>
</comment>
<accession>A0ABP1FA24</accession>
<sequence>MKTKPIVIYEHQRLYVGEKGFQQKHLDALLKLNEYNNWQYFKPIANGIQFTQYVGVLQVAGLLIEILPKADKYEQDSKWQNVLLPMLQVCKRLKVKTAGVANVKRTNLNLLEVYFELFLTEVQGLQRKGLIKQYSKQTKNTKALKGKLEFAGHFQKNVVHKERFYTTHQVYDTDHLLHQVLYKALEIVTQFSKGTWLYDTCKRVDLNFPEVSRKQITLQQLNLLKLNRKSKDYAYALELARLIILNYSPNISGGKEKMLSLLFDMNVLWEEYVVTKLREETKNTDIQIKGGDSKLFWSNNSLRPDIVVKKGEETYIIDTKWKCLNNNAASIQDLRQMYAYGRFWGAEKTLLLYPGQNRKNEFKKFETIDCINGQEMKHQCKIGFVSVLEGDSLSKKIGKQILELLEFHPLKNQ</sequence>
<dbReference type="PANTHER" id="PTHR38733">
    <property type="entry name" value="PROTEIN MCRC"/>
    <property type="match status" value="1"/>
</dbReference>
<evidence type="ECO:0000313" key="2">
    <source>
        <dbReference type="Proteomes" id="UP001497602"/>
    </source>
</evidence>
<dbReference type="Pfam" id="PF10117">
    <property type="entry name" value="McrBC"/>
    <property type="match status" value="1"/>
</dbReference>
<dbReference type="Proteomes" id="UP001497602">
    <property type="component" value="Unassembled WGS sequence"/>
</dbReference>
<protein>
    <submittedName>
        <fullName evidence="1">5-methylcytosine-specific restriction enzyme subunit McrC</fullName>
    </submittedName>
</protein>
<dbReference type="InterPro" id="IPR019292">
    <property type="entry name" value="McrC"/>
</dbReference>
<name>A0ABP1FA24_9FLAO</name>
<keyword evidence="2" id="KW-1185">Reference proteome</keyword>
<proteinExistence type="predicted"/>
<evidence type="ECO:0000313" key="1">
    <source>
        <dbReference type="EMBL" id="CAL2105666.1"/>
    </source>
</evidence>
<organism evidence="1 2">
    <name type="scientific">Tenacibaculum vairaonense</name>
    <dbReference type="NCBI Taxonomy" id="3137860"/>
    <lineage>
        <taxon>Bacteria</taxon>
        <taxon>Pseudomonadati</taxon>
        <taxon>Bacteroidota</taxon>
        <taxon>Flavobacteriia</taxon>
        <taxon>Flavobacteriales</taxon>
        <taxon>Flavobacteriaceae</taxon>
        <taxon>Tenacibaculum</taxon>
    </lineage>
</organism>
<dbReference type="PANTHER" id="PTHR38733:SF1">
    <property type="entry name" value="TYPE IV METHYL-DIRECTED RESTRICTION ENZYME ECOKMCRBC"/>
    <property type="match status" value="1"/>
</dbReference>
<reference evidence="1 2" key="1">
    <citation type="submission" date="2024-05" db="EMBL/GenBank/DDBJ databases">
        <authorList>
            <person name="Duchaud E."/>
        </authorList>
    </citation>
    <scope>NUCLEOTIDE SEQUENCE [LARGE SCALE GENOMIC DNA]</scope>
    <source>
        <strain evidence="1">Ena-SAMPLE-TAB-13-05-2024-13:56:06:370-140305</strain>
    </source>
</reference>
<dbReference type="RefSeq" id="WP_348737475.1">
    <property type="nucleotide sequence ID" value="NZ_CAXJRC010000008.1"/>
</dbReference>
<gene>
    <name evidence="1" type="ORF">T190115A13A_170089</name>
</gene>
<dbReference type="EMBL" id="CAXJRC010000008">
    <property type="protein sequence ID" value="CAL2105666.1"/>
    <property type="molecule type" value="Genomic_DNA"/>
</dbReference>